<keyword evidence="2 7" id="KW-0001">2Fe-2S</keyword>
<keyword evidence="4 7" id="KW-0408">Iron</keyword>
<dbReference type="InterPro" id="IPR042128">
    <property type="entry name" value="NuoE_dom"/>
</dbReference>
<evidence type="ECO:0000256" key="6">
    <source>
        <dbReference type="ARBA" id="ARBA00034078"/>
    </source>
</evidence>
<proteinExistence type="inferred from homology"/>
<dbReference type="InterPro" id="IPR002023">
    <property type="entry name" value="NuoE-like"/>
</dbReference>
<evidence type="ECO:0008006" key="10">
    <source>
        <dbReference type="Google" id="ProtNLM"/>
    </source>
</evidence>
<comment type="similarity">
    <text evidence="1">Belongs to the complex I 24 kDa subunit family.</text>
</comment>
<sequence>MCRNISTSKHLSSEELNVHRDSKDNHALTPFDFSEANLKRLSAIIQNYPVGAQRSALGAAMDIVQRQVGWIPISAMHKVAEVLNVPRMRVYEWATFYSMTKRRFRGKFNIKVCVTTPCMLRGADVILQVVEETTCCCAGGVSPDCLFGVDTVQCQGACANAPVVVVDDDYYEDVNVCDVHNIIQTLRCGGIPPWGPQSGRFACEPITGQTTLLENPPPPGYGIQAALLSPNPGPCTPRK</sequence>
<gene>
    <name evidence="8" type="ORF">EEDITHA_LOCUS17081</name>
</gene>
<dbReference type="Gene3D" id="1.10.10.1590">
    <property type="entry name" value="NADH-quinone oxidoreductase subunit E"/>
    <property type="match status" value="1"/>
</dbReference>
<dbReference type="PIRSF" id="PIRSF000216">
    <property type="entry name" value="NADH_DH_24kDa"/>
    <property type="match status" value="1"/>
</dbReference>
<protein>
    <recommendedName>
        <fullName evidence="10">NADH dehydrogenase [ubiquinone] flavoprotein 2, mitochondrial</fullName>
    </recommendedName>
</protein>
<dbReference type="Pfam" id="PF01257">
    <property type="entry name" value="2Fe-2S_thioredx"/>
    <property type="match status" value="1"/>
</dbReference>
<reference evidence="8" key="1">
    <citation type="submission" date="2022-03" db="EMBL/GenBank/DDBJ databases">
        <authorList>
            <person name="Tunstrom K."/>
        </authorList>
    </citation>
    <scope>NUCLEOTIDE SEQUENCE</scope>
</reference>
<evidence type="ECO:0000256" key="7">
    <source>
        <dbReference type="PIRSR" id="PIRSR000216-1"/>
    </source>
</evidence>
<organism evidence="8 9">
    <name type="scientific">Euphydryas editha</name>
    <name type="common">Edith's checkerspot</name>
    <dbReference type="NCBI Taxonomy" id="104508"/>
    <lineage>
        <taxon>Eukaryota</taxon>
        <taxon>Metazoa</taxon>
        <taxon>Ecdysozoa</taxon>
        <taxon>Arthropoda</taxon>
        <taxon>Hexapoda</taxon>
        <taxon>Insecta</taxon>
        <taxon>Pterygota</taxon>
        <taxon>Neoptera</taxon>
        <taxon>Endopterygota</taxon>
        <taxon>Lepidoptera</taxon>
        <taxon>Glossata</taxon>
        <taxon>Ditrysia</taxon>
        <taxon>Papilionoidea</taxon>
        <taxon>Nymphalidae</taxon>
        <taxon>Nymphalinae</taxon>
        <taxon>Euphydryas</taxon>
    </lineage>
</organism>
<dbReference type="PANTHER" id="PTHR10371:SF3">
    <property type="entry name" value="NADH DEHYDROGENASE [UBIQUINONE] FLAVOPROTEIN 2, MITOCHONDRIAL"/>
    <property type="match status" value="1"/>
</dbReference>
<name>A0AAU9UV29_EUPED</name>
<comment type="cofactor">
    <cofactor evidence="6">
        <name>[2Fe-2S] cluster</name>
        <dbReference type="ChEBI" id="CHEBI:190135"/>
    </cofactor>
</comment>
<dbReference type="EMBL" id="CAKOGL010000025">
    <property type="protein sequence ID" value="CAH2102449.1"/>
    <property type="molecule type" value="Genomic_DNA"/>
</dbReference>
<feature type="binding site" evidence="7">
    <location>
        <position position="113"/>
    </location>
    <ligand>
        <name>[2Fe-2S] cluster</name>
        <dbReference type="ChEBI" id="CHEBI:190135"/>
    </ligand>
</feature>
<dbReference type="GO" id="GO:0051537">
    <property type="term" value="F:2 iron, 2 sulfur cluster binding"/>
    <property type="evidence" value="ECO:0007669"/>
    <property type="project" value="UniProtKB-KW"/>
</dbReference>
<dbReference type="GO" id="GO:0046872">
    <property type="term" value="F:metal ion binding"/>
    <property type="evidence" value="ECO:0007669"/>
    <property type="project" value="UniProtKB-KW"/>
</dbReference>
<keyword evidence="5 7" id="KW-0411">Iron-sulfur</keyword>
<dbReference type="FunFam" id="1.10.10.1590:FF:000001">
    <property type="entry name" value="NADH-quinone oxidoreductase subunit E"/>
    <property type="match status" value="1"/>
</dbReference>
<dbReference type="CDD" id="cd03064">
    <property type="entry name" value="TRX_Fd_NuoE"/>
    <property type="match status" value="1"/>
</dbReference>
<dbReference type="GO" id="GO:0006120">
    <property type="term" value="P:mitochondrial electron transport, NADH to ubiquinone"/>
    <property type="evidence" value="ECO:0007669"/>
    <property type="project" value="TreeGrafter"/>
</dbReference>
<evidence type="ECO:0000256" key="5">
    <source>
        <dbReference type="ARBA" id="ARBA00023014"/>
    </source>
</evidence>
<accession>A0AAU9UV29</accession>
<dbReference type="GO" id="GO:0003954">
    <property type="term" value="F:NADH dehydrogenase activity"/>
    <property type="evidence" value="ECO:0007669"/>
    <property type="project" value="TreeGrafter"/>
</dbReference>
<dbReference type="Gene3D" id="3.40.30.10">
    <property type="entry name" value="Glutaredoxin"/>
    <property type="match status" value="1"/>
</dbReference>
<evidence type="ECO:0000256" key="3">
    <source>
        <dbReference type="ARBA" id="ARBA00022723"/>
    </source>
</evidence>
<feature type="binding site" evidence="7">
    <location>
        <position position="154"/>
    </location>
    <ligand>
        <name>[2Fe-2S] cluster</name>
        <dbReference type="ChEBI" id="CHEBI:190135"/>
    </ligand>
</feature>
<keyword evidence="9" id="KW-1185">Reference proteome</keyword>
<evidence type="ECO:0000256" key="1">
    <source>
        <dbReference type="ARBA" id="ARBA00010643"/>
    </source>
</evidence>
<feature type="binding site" evidence="7">
    <location>
        <position position="118"/>
    </location>
    <ligand>
        <name>[2Fe-2S] cluster</name>
        <dbReference type="ChEBI" id="CHEBI:190135"/>
    </ligand>
</feature>
<evidence type="ECO:0000313" key="8">
    <source>
        <dbReference type="EMBL" id="CAH2102449.1"/>
    </source>
</evidence>
<comment type="cofactor">
    <cofactor evidence="7">
        <name>[2Fe-2S] cluster</name>
        <dbReference type="ChEBI" id="CHEBI:190135"/>
    </cofactor>
    <text evidence="7">Binds 1 [2Fe-2S] cluster.</text>
</comment>
<dbReference type="InterPro" id="IPR041921">
    <property type="entry name" value="NuoE_N"/>
</dbReference>
<evidence type="ECO:0000256" key="4">
    <source>
        <dbReference type="ARBA" id="ARBA00023004"/>
    </source>
</evidence>
<dbReference type="GO" id="GO:0005739">
    <property type="term" value="C:mitochondrion"/>
    <property type="evidence" value="ECO:0007669"/>
    <property type="project" value="GOC"/>
</dbReference>
<evidence type="ECO:0000313" key="9">
    <source>
        <dbReference type="Proteomes" id="UP001153954"/>
    </source>
</evidence>
<feature type="binding site" evidence="7">
    <location>
        <position position="158"/>
    </location>
    <ligand>
        <name>[2Fe-2S] cluster</name>
        <dbReference type="ChEBI" id="CHEBI:190135"/>
    </ligand>
</feature>
<evidence type="ECO:0000256" key="2">
    <source>
        <dbReference type="ARBA" id="ARBA00022714"/>
    </source>
</evidence>
<dbReference type="SUPFAM" id="SSF52833">
    <property type="entry name" value="Thioredoxin-like"/>
    <property type="match status" value="1"/>
</dbReference>
<comment type="caution">
    <text evidence="8">The sequence shown here is derived from an EMBL/GenBank/DDBJ whole genome shotgun (WGS) entry which is preliminary data.</text>
</comment>
<dbReference type="AlphaFoldDB" id="A0AAU9UV29"/>
<dbReference type="PANTHER" id="PTHR10371">
    <property type="entry name" value="NADH DEHYDROGENASE UBIQUINONE FLAVOPROTEIN 2, MITOCHONDRIAL"/>
    <property type="match status" value="1"/>
</dbReference>
<dbReference type="InterPro" id="IPR036249">
    <property type="entry name" value="Thioredoxin-like_sf"/>
</dbReference>
<keyword evidence="3 7" id="KW-0479">Metal-binding</keyword>
<dbReference type="Proteomes" id="UP001153954">
    <property type="component" value="Unassembled WGS sequence"/>
</dbReference>